<protein>
    <recommendedName>
        <fullName evidence="4">2-oxoglutarate-dependent dioxygenase DAO</fullName>
    </recommendedName>
    <alternativeName>
        <fullName evidence="5">Protein DIOXYGENASE FOR AUXIN OXIDATION</fullName>
    </alternativeName>
</protein>
<evidence type="ECO:0000256" key="4">
    <source>
        <dbReference type="ARBA" id="ARBA00074102"/>
    </source>
</evidence>
<dbReference type="InterPro" id="IPR044861">
    <property type="entry name" value="IPNS-like_FE2OG_OXY"/>
</dbReference>
<evidence type="ECO:0000256" key="2">
    <source>
        <dbReference type="ARBA" id="ARBA00023004"/>
    </source>
</evidence>
<dbReference type="Pfam" id="PF03171">
    <property type="entry name" value="2OG-FeII_Oxy"/>
    <property type="match status" value="1"/>
</dbReference>
<sequence length="323" mass="36903">MGSDNSLNNLPEIDLSGLERGTLEWDYAKSKLWKAVEHYGCFRVVFRKIPKELPDAILSELRELFDLPLETKLLNNDISELAYGGYVGISPFGPLYESIGFDDPFKMEKIEKLISTLLPPGKPDFCKNVHNFSKQMSELEIIIITMIVESLGIEKYLDEHLNSVFYSFRVQKYGVPKTGQTEIGLNSHKDQDVMTILYQTQVDALEVETKDGQWVDAKLSPDNFVVVIGESLHAWTNGRAYSPNHRVTMKANTVRYSTGLFTAFKQGYLVKAPEELVDEEHPLLYKPFDHYEYLKLIQRDAMENYGTTLKSYVPLTAYYGVDV</sequence>
<dbReference type="PRINTS" id="PR00682">
    <property type="entry name" value="IPNSYNTHASE"/>
</dbReference>
<dbReference type="OrthoDB" id="288590at2759"/>
<dbReference type="PANTHER" id="PTHR47990">
    <property type="entry name" value="2-OXOGLUTARATE (2OG) AND FE(II)-DEPENDENT OXYGENASE SUPERFAMILY PROTEIN-RELATED"/>
    <property type="match status" value="1"/>
</dbReference>
<evidence type="ECO:0000256" key="6">
    <source>
        <dbReference type="RuleBase" id="RU003682"/>
    </source>
</evidence>
<comment type="function">
    <text evidence="3">2-oxoglutarate-dependent dioxygenase essential for auxin catabolism and maintenance of auxin homeostasis in reproductive organs. Catalyzes the irreversible oxidation of indole-3-acetic acid (IAA) to the biologically inactive 2-oxoindole-3-acetic acid (OxIAA).</text>
</comment>
<dbReference type="GO" id="GO:0046872">
    <property type="term" value="F:metal ion binding"/>
    <property type="evidence" value="ECO:0007669"/>
    <property type="project" value="UniProtKB-KW"/>
</dbReference>
<keyword evidence="1 6" id="KW-0479">Metal-binding</keyword>
<keyword evidence="6 8" id="KW-0560">Oxidoreductase</keyword>
<dbReference type="InterPro" id="IPR026992">
    <property type="entry name" value="DIOX_N"/>
</dbReference>
<reference evidence="9" key="1">
    <citation type="journal article" date="2010" name="Nat. Biotechnol.">
        <title>Draft genome sequence of the oilseed species Ricinus communis.</title>
        <authorList>
            <person name="Chan A.P."/>
            <person name="Crabtree J."/>
            <person name="Zhao Q."/>
            <person name="Lorenzi H."/>
            <person name="Orvis J."/>
            <person name="Puiu D."/>
            <person name="Melake-Berhan A."/>
            <person name="Jones K.M."/>
            <person name="Redman J."/>
            <person name="Chen G."/>
            <person name="Cahoon E.B."/>
            <person name="Gedil M."/>
            <person name="Stanke M."/>
            <person name="Haas B.J."/>
            <person name="Wortman J.R."/>
            <person name="Fraser-Liggett C.M."/>
            <person name="Ravel J."/>
            <person name="Rabinowicz P.D."/>
        </authorList>
    </citation>
    <scope>NUCLEOTIDE SEQUENCE [LARGE SCALE GENOMIC DNA]</scope>
    <source>
        <strain evidence="9">cv. Hale</strain>
    </source>
</reference>
<feature type="domain" description="Fe2OG dioxygenase" evidence="7">
    <location>
        <begin position="160"/>
        <end position="267"/>
    </location>
</feature>
<evidence type="ECO:0000259" key="7">
    <source>
        <dbReference type="PROSITE" id="PS51471"/>
    </source>
</evidence>
<keyword evidence="2 6" id="KW-0408">Iron</keyword>
<dbReference type="InterPro" id="IPR005123">
    <property type="entry name" value="Oxoglu/Fe-dep_dioxygenase_dom"/>
</dbReference>
<evidence type="ECO:0000256" key="3">
    <source>
        <dbReference type="ARBA" id="ARBA00054658"/>
    </source>
</evidence>
<evidence type="ECO:0000256" key="5">
    <source>
        <dbReference type="ARBA" id="ARBA00076740"/>
    </source>
</evidence>
<dbReference type="PROSITE" id="PS51471">
    <property type="entry name" value="FE2OG_OXY"/>
    <property type="match status" value="1"/>
</dbReference>
<keyword evidence="8" id="KW-0223">Dioxygenase</keyword>
<dbReference type="EMBL" id="EQ973818">
    <property type="protein sequence ID" value="EEF44709.1"/>
    <property type="molecule type" value="Genomic_DNA"/>
</dbReference>
<dbReference type="InterPro" id="IPR027443">
    <property type="entry name" value="IPNS-like_sf"/>
</dbReference>
<keyword evidence="9" id="KW-1185">Reference proteome</keyword>
<comment type="similarity">
    <text evidence="6">Belongs to the iron/ascorbate-dependent oxidoreductase family.</text>
</comment>
<accession>B9RUX6</accession>
<evidence type="ECO:0000256" key="1">
    <source>
        <dbReference type="ARBA" id="ARBA00022723"/>
    </source>
</evidence>
<gene>
    <name evidence="8" type="ORF">RCOM_0896410</name>
</gene>
<proteinExistence type="inferred from homology"/>
<organism evidence="8 9">
    <name type="scientific">Ricinus communis</name>
    <name type="common">Castor bean</name>
    <dbReference type="NCBI Taxonomy" id="3988"/>
    <lineage>
        <taxon>Eukaryota</taxon>
        <taxon>Viridiplantae</taxon>
        <taxon>Streptophyta</taxon>
        <taxon>Embryophyta</taxon>
        <taxon>Tracheophyta</taxon>
        <taxon>Spermatophyta</taxon>
        <taxon>Magnoliopsida</taxon>
        <taxon>eudicotyledons</taxon>
        <taxon>Gunneridae</taxon>
        <taxon>Pentapetalae</taxon>
        <taxon>rosids</taxon>
        <taxon>fabids</taxon>
        <taxon>Malpighiales</taxon>
        <taxon>Euphorbiaceae</taxon>
        <taxon>Acalyphoideae</taxon>
        <taxon>Acalypheae</taxon>
        <taxon>Ricinus</taxon>
    </lineage>
</organism>
<dbReference type="eggNOG" id="KOG0143">
    <property type="taxonomic scope" value="Eukaryota"/>
</dbReference>
<evidence type="ECO:0000313" key="8">
    <source>
        <dbReference type="EMBL" id="EEF44709.1"/>
    </source>
</evidence>
<dbReference type="InParanoid" id="B9RUX6"/>
<dbReference type="InterPro" id="IPR050231">
    <property type="entry name" value="Iron_ascorbate_oxido_reductase"/>
</dbReference>
<dbReference type="SUPFAM" id="SSF51197">
    <property type="entry name" value="Clavaminate synthase-like"/>
    <property type="match status" value="1"/>
</dbReference>
<dbReference type="STRING" id="3988.B9RUX6"/>
<dbReference type="GO" id="GO:0016706">
    <property type="term" value="F:2-oxoglutarate-dependent dioxygenase activity"/>
    <property type="evidence" value="ECO:0000318"/>
    <property type="project" value="GO_Central"/>
</dbReference>
<dbReference type="Pfam" id="PF14226">
    <property type="entry name" value="DIOX_N"/>
    <property type="match status" value="1"/>
</dbReference>
<dbReference type="KEGG" id="rcu:8271358"/>
<dbReference type="Gene3D" id="2.60.120.330">
    <property type="entry name" value="B-lactam Antibiotic, Isopenicillin N Synthase, Chain"/>
    <property type="match status" value="1"/>
</dbReference>
<dbReference type="FunFam" id="2.60.120.330:FF:000017">
    <property type="entry name" value="2-oxoglutarate-dependent dioxygenase DAO"/>
    <property type="match status" value="1"/>
</dbReference>
<evidence type="ECO:0000313" key="9">
    <source>
        <dbReference type="Proteomes" id="UP000008311"/>
    </source>
</evidence>
<dbReference type="Proteomes" id="UP000008311">
    <property type="component" value="Unassembled WGS sequence"/>
</dbReference>
<name>B9RUX6_RICCO</name>
<dbReference type="AlphaFoldDB" id="B9RUX6"/>